<protein>
    <submittedName>
        <fullName evidence="3">Uncharacterized protein</fullName>
    </submittedName>
</protein>
<dbReference type="AlphaFoldDB" id="A0A2T9Z287"/>
<organism evidence="3 4">
    <name type="scientific">Furculomyces boomerangus</name>
    <dbReference type="NCBI Taxonomy" id="61424"/>
    <lineage>
        <taxon>Eukaryota</taxon>
        <taxon>Fungi</taxon>
        <taxon>Fungi incertae sedis</taxon>
        <taxon>Zoopagomycota</taxon>
        <taxon>Kickxellomycotina</taxon>
        <taxon>Harpellomycetes</taxon>
        <taxon>Harpellales</taxon>
        <taxon>Harpellaceae</taxon>
        <taxon>Furculomyces</taxon>
    </lineage>
</organism>
<feature type="signal peptide" evidence="2">
    <location>
        <begin position="1"/>
        <end position="17"/>
    </location>
</feature>
<dbReference type="Proteomes" id="UP000245699">
    <property type="component" value="Unassembled WGS sequence"/>
</dbReference>
<proteinExistence type="predicted"/>
<dbReference type="EMBL" id="MBFT01000071">
    <property type="protein sequence ID" value="PVU98656.1"/>
    <property type="molecule type" value="Genomic_DNA"/>
</dbReference>
<reference evidence="3 4" key="1">
    <citation type="journal article" date="2018" name="MBio">
        <title>Comparative Genomics Reveals the Core Gene Toolbox for the Fungus-Insect Symbiosis.</title>
        <authorList>
            <person name="Wang Y."/>
            <person name="Stata M."/>
            <person name="Wang W."/>
            <person name="Stajich J.E."/>
            <person name="White M.M."/>
            <person name="Moncalvo J.M."/>
        </authorList>
    </citation>
    <scope>NUCLEOTIDE SEQUENCE [LARGE SCALE GENOMIC DNA]</scope>
    <source>
        <strain evidence="3 4">AUS-77-4</strain>
    </source>
</reference>
<feature type="chain" id="PRO_5015711746" evidence="2">
    <location>
        <begin position="18"/>
        <end position="178"/>
    </location>
</feature>
<keyword evidence="2" id="KW-0732">Signal</keyword>
<feature type="compositionally biased region" description="Polar residues" evidence="1">
    <location>
        <begin position="112"/>
        <end position="130"/>
    </location>
</feature>
<feature type="compositionally biased region" description="Low complexity" evidence="1">
    <location>
        <begin position="131"/>
        <end position="152"/>
    </location>
</feature>
<evidence type="ECO:0000313" key="3">
    <source>
        <dbReference type="EMBL" id="PVU98656.1"/>
    </source>
</evidence>
<evidence type="ECO:0000313" key="4">
    <source>
        <dbReference type="Proteomes" id="UP000245699"/>
    </source>
</evidence>
<name>A0A2T9Z287_9FUNG</name>
<keyword evidence="4" id="KW-1185">Reference proteome</keyword>
<evidence type="ECO:0000256" key="2">
    <source>
        <dbReference type="SAM" id="SignalP"/>
    </source>
</evidence>
<sequence length="178" mass="18844">MIKTILFAGLFALTSSGQNPANVVMLGLSILKGCSNVDVQSMNNCIKDRFNENGFGQYFNEIECNDICDNNSDVYAACMRKCYIEGLRDILENGGGTENTNRSSDKPDNESKNTSTGVGNSSKTDNGSGPTQTDNGSGSTQTGNGSGSSQNNSAGFPKIPKFVIGSISLFSALLYSFL</sequence>
<accession>A0A2T9Z287</accession>
<feature type="region of interest" description="Disordered" evidence="1">
    <location>
        <begin position="93"/>
        <end position="152"/>
    </location>
</feature>
<comment type="caution">
    <text evidence="3">The sequence shown here is derived from an EMBL/GenBank/DDBJ whole genome shotgun (WGS) entry which is preliminary data.</text>
</comment>
<evidence type="ECO:0000256" key="1">
    <source>
        <dbReference type="SAM" id="MobiDB-lite"/>
    </source>
</evidence>
<gene>
    <name evidence="3" type="ORF">BB559_001381</name>
</gene>